<reference evidence="1 2" key="1">
    <citation type="submission" date="2019-02" db="EMBL/GenBank/DDBJ databases">
        <title>Genomic Encyclopedia of Type Strains, Phase IV (KMG-IV): sequencing the most valuable type-strain genomes for metagenomic binning, comparative biology and taxonomic classification.</title>
        <authorList>
            <person name="Goeker M."/>
        </authorList>
    </citation>
    <scope>NUCLEOTIDE SEQUENCE [LARGE SCALE GENOMIC DNA]</scope>
    <source>
        <strain evidence="1 2">DSM 101727</strain>
    </source>
</reference>
<protein>
    <submittedName>
        <fullName evidence="1">Uncharacterized protein</fullName>
    </submittedName>
</protein>
<dbReference type="OrthoDB" id="5194252at2"/>
<evidence type="ECO:0000313" key="1">
    <source>
        <dbReference type="EMBL" id="RZS31444.1"/>
    </source>
</evidence>
<dbReference type="Proteomes" id="UP000294257">
    <property type="component" value="Unassembled WGS sequence"/>
</dbReference>
<proteinExistence type="predicted"/>
<accession>A0A4Q7KDW1</accession>
<organism evidence="1 2">
    <name type="scientific">Herbihabitans rhizosphaerae</name>
    <dbReference type="NCBI Taxonomy" id="1872711"/>
    <lineage>
        <taxon>Bacteria</taxon>
        <taxon>Bacillati</taxon>
        <taxon>Actinomycetota</taxon>
        <taxon>Actinomycetes</taxon>
        <taxon>Pseudonocardiales</taxon>
        <taxon>Pseudonocardiaceae</taxon>
        <taxon>Herbihabitans</taxon>
    </lineage>
</organism>
<dbReference type="AlphaFoldDB" id="A0A4Q7KDW1"/>
<evidence type="ECO:0000313" key="2">
    <source>
        <dbReference type="Proteomes" id="UP000294257"/>
    </source>
</evidence>
<sequence>MDDQLDGLADLLATFASAGLPEPPVPEPLADGVRKLGRWHWATAEDGPPPEDQYMFGAPLFERFLAPEMSSYLGVSHSGHGINSYAITYCLAHKGIMLLTQIGWGGVYMDNEAQATVLARVFTEVRALLDIEERPGRRLMVLHSDLRGDACGWIEIGQAHPPVAPISGALGTTPVPEVDDAFAEARRLLS</sequence>
<comment type="caution">
    <text evidence="1">The sequence shown here is derived from an EMBL/GenBank/DDBJ whole genome shotgun (WGS) entry which is preliminary data.</text>
</comment>
<dbReference type="RefSeq" id="WP_130348252.1">
    <property type="nucleotide sequence ID" value="NZ_SGWQ01000014.1"/>
</dbReference>
<gene>
    <name evidence="1" type="ORF">EV193_114137</name>
</gene>
<keyword evidence="2" id="KW-1185">Reference proteome</keyword>
<name>A0A4Q7KDW1_9PSEU</name>
<dbReference type="EMBL" id="SGWQ01000014">
    <property type="protein sequence ID" value="RZS31444.1"/>
    <property type="molecule type" value="Genomic_DNA"/>
</dbReference>